<dbReference type="Pfam" id="PF13624">
    <property type="entry name" value="SurA_N_3"/>
    <property type="match status" value="1"/>
</dbReference>
<keyword evidence="5" id="KW-0812">Transmembrane</keyword>
<dbReference type="AlphaFoldDB" id="A0A5B8XEN3"/>
<evidence type="ECO:0000256" key="4">
    <source>
        <dbReference type="ARBA" id="ARBA00023186"/>
    </source>
</evidence>
<evidence type="ECO:0000256" key="3">
    <source>
        <dbReference type="ARBA" id="ARBA00023136"/>
    </source>
</evidence>
<keyword evidence="6" id="KW-0413">Isomerase</keyword>
<keyword evidence="5" id="KW-1133">Transmembrane helix</keyword>
<dbReference type="Proteomes" id="UP000321934">
    <property type="component" value="Chromosome"/>
</dbReference>
<reference evidence="6 7" key="1">
    <citation type="journal article" date="2019" name="ISME J.">
        <title>Deianiraea, an extracellular bacterium associated with the ciliate Paramecium, suggests an alternative scenario for the evolution of Rickettsiales.</title>
        <authorList>
            <person name="Castelli M."/>
            <person name="Sabaneyeva E."/>
            <person name="Lanzoni O."/>
            <person name="Lebedeva N."/>
            <person name="Floriano A.M."/>
            <person name="Gaiarsa S."/>
            <person name="Benken K."/>
            <person name="Modeo L."/>
            <person name="Bandi C."/>
            <person name="Potekhin A."/>
            <person name="Sassera D."/>
            <person name="Petroni G."/>
        </authorList>
    </citation>
    <scope>NUCLEOTIDE SEQUENCE [LARGE SCALE GENOMIC DNA]</scope>
    <source>
        <strain evidence="6">CyL4-1</strain>
    </source>
</reference>
<evidence type="ECO:0000313" key="6">
    <source>
        <dbReference type="EMBL" id="QED23723.1"/>
    </source>
</evidence>
<keyword evidence="2" id="KW-1003">Cell membrane</keyword>
<proteinExistence type="predicted"/>
<evidence type="ECO:0000256" key="2">
    <source>
        <dbReference type="ARBA" id="ARBA00022475"/>
    </source>
</evidence>
<evidence type="ECO:0000256" key="5">
    <source>
        <dbReference type="SAM" id="Phobius"/>
    </source>
</evidence>
<keyword evidence="3 5" id="KW-0472">Membrane</keyword>
<dbReference type="PANTHER" id="PTHR47529">
    <property type="entry name" value="PEPTIDYL-PROLYL CIS-TRANS ISOMERASE D"/>
    <property type="match status" value="1"/>
</dbReference>
<accession>A0A5B8XEN3</accession>
<organism evidence="6 7">
    <name type="scientific">Candidatus Deianiraea vastatrix</name>
    <dbReference type="NCBI Taxonomy" id="2163644"/>
    <lineage>
        <taxon>Bacteria</taxon>
        <taxon>Pseudomonadati</taxon>
        <taxon>Pseudomonadota</taxon>
        <taxon>Alphaproteobacteria</taxon>
        <taxon>Rickettsiales</taxon>
        <taxon>Candidatus Deianiraeaceae</taxon>
        <taxon>Candidatus Deianiraea</taxon>
    </lineage>
</organism>
<keyword evidence="4" id="KW-0143">Chaperone</keyword>
<dbReference type="EMBL" id="CP029077">
    <property type="protein sequence ID" value="QED23723.1"/>
    <property type="molecule type" value="Genomic_DNA"/>
</dbReference>
<name>A0A5B8XEN3_9RICK</name>
<feature type="transmembrane region" description="Helical" evidence="5">
    <location>
        <begin position="21"/>
        <end position="42"/>
    </location>
</feature>
<protein>
    <submittedName>
        <fullName evidence="6">Peptidyl-prolyl cis-trans isomerase D</fullName>
    </submittedName>
</protein>
<dbReference type="SUPFAM" id="SSF109998">
    <property type="entry name" value="Triger factor/SurA peptide-binding domain-like"/>
    <property type="match status" value="1"/>
</dbReference>
<dbReference type="PANTHER" id="PTHR47529:SF1">
    <property type="entry name" value="PERIPLASMIC CHAPERONE PPID"/>
    <property type="match status" value="1"/>
</dbReference>
<dbReference type="InterPro" id="IPR052029">
    <property type="entry name" value="PpiD_chaperone"/>
</dbReference>
<dbReference type="InterPro" id="IPR027304">
    <property type="entry name" value="Trigger_fact/SurA_dom_sf"/>
</dbReference>
<keyword evidence="7" id="KW-1185">Reference proteome</keyword>
<gene>
    <name evidence="6" type="ORF">Deia_00936</name>
</gene>
<dbReference type="GO" id="GO:0016853">
    <property type="term" value="F:isomerase activity"/>
    <property type="evidence" value="ECO:0007669"/>
    <property type="project" value="UniProtKB-KW"/>
</dbReference>
<evidence type="ECO:0000313" key="7">
    <source>
        <dbReference type="Proteomes" id="UP000321934"/>
    </source>
</evidence>
<comment type="subcellular location">
    <subcellularLocation>
        <location evidence="1">Cell membrane</location>
    </subcellularLocation>
</comment>
<sequence>MVRAKLLNIIGYLKANKKASLSTFLILLLIASFTFSGLFASIARDGSWVLKVGDEYVGRKQFEGELSVAKKSLGYTMSEQEIKQKVFDRFAMKIIFAKEMKAHGINIEDETILKIIKENPIFLKDGVFSVDLFKDFLIQNRVTEEDYINYLKLDLSQSVVMDFASYFLSSNENLAKVLLKSRTEKRIFDLYTIAENKIRLKQEPSNELISDYYNKNRALFKTDSVFSVEYISGVMISEQVSYNPDKKTLEKLRNTYKQLKESDIVRIAKDAHYCQIIRNISKIATSSEAFDDLARSYGLKPKTSEIVLSEKNAKYAVLDGMKKGDVTTILHNNSCLETQVVRVKSVKDGEFLKFDDVKSKVTSMVRKQEQEKAAKILIDEFKDVRKQGISESVKWLKANGFSSENTSLNRYDQQQKISYDLLKDLFTIEKGNFTGIHGYRQNGVYQAALFKDVISAKEPSKAEIEKLAKEISGMKIIDIYQLYYMSLRVKYDIKINEDYFNNYVAK</sequence>
<evidence type="ECO:0000256" key="1">
    <source>
        <dbReference type="ARBA" id="ARBA00004236"/>
    </source>
</evidence>
<dbReference type="GO" id="GO:0005886">
    <property type="term" value="C:plasma membrane"/>
    <property type="evidence" value="ECO:0007669"/>
    <property type="project" value="UniProtKB-SubCell"/>
</dbReference>